<organism evidence="2 3">
    <name type="scientific">Plakobranchus ocellatus</name>
    <dbReference type="NCBI Taxonomy" id="259542"/>
    <lineage>
        <taxon>Eukaryota</taxon>
        <taxon>Metazoa</taxon>
        <taxon>Spiralia</taxon>
        <taxon>Lophotrochozoa</taxon>
        <taxon>Mollusca</taxon>
        <taxon>Gastropoda</taxon>
        <taxon>Heterobranchia</taxon>
        <taxon>Euthyneura</taxon>
        <taxon>Panpulmonata</taxon>
        <taxon>Sacoglossa</taxon>
        <taxon>Placobranchoidea</taxon>
        <taxon>Plakobranchidae</taxon>
        <taxon>Plakobranchus</taxon>
    </lineage>
</organism>
<dbReference type="Proteomes" id="UP000735302">
    <property type="component" value="Unassembled WGS sequence"/>
</dbReference>
<proteinExistence type="predicted"/>
<keyword evidence="3" id="KW-1185">Reference proteome</keyword>
<accession>A0AAV3XZ94</accession>
<dbReference type="EMBL" id="BLXT01000311">
    <property type="protein sequence ID" value="GFN75974.1"/>
    <property type="molecule type" value="Genomic_DNA"/>
</dbReference>
<reference evidence="2 3" key="1">
    <citation type="journal article" date="2021" name="Elife">
        <title>Chloroplast acquisition without the gene transfer in kleptoplastic sea slugs, Plakobranchus ocellatus.</title>
        <authorList>
            <person name="Maeda T."/>
            <person name="Takahashi S."/>
            <person name="Yoshida T."/>
            <person name="Shimamura S."/>
            <person name="Takaki Y."/>
            <person name="Nagai Y."/>
            <person name="Toyoda A."/>
            <person name="Suzuki Y."/>
            <person name="Arimoto A."/>
            <person name="Ishii H."/>
            <person name="Satoh N."/>
            <person name="Nishiyama T."/>
            <person name="Hasebe M."/>
            <person name="Maruyama T."/>
            <person name="Minagawa J."/>
            <person name="Obokata J."/>
            <person name="Shigenobu S."/>
        </authorList>
    </citation>
    <scope>NUCLEOTIDE SEQUENCE [LARGE SCALE GENOMIC DNA]</scope>
</reference>
<sequence>MFGSQSLTHIGHVYHVTCSLTHDKKTSRRQSLEKMATEIIIMEATSDVEPSIVISQGSNEGDALGEPAAAEPLLGDHLADMGGRHGEGDTTTPGFPRKLGVRSEVPAFRARRGVHWDFPEIWACVQKCQPSEPSTVARLELFLVALGLLPKYPMRKMCGLIRFFFFRCALVFLQNLGVRSEVSAFRAKRVSESGTFRNWPRLPALKPDSGNVRLDQFFFLQVRTGISPKFGRAFISASLQSQER</sequence>
<comment type="caution">
    <text evidence="2">The sequence shown here is derived from an EMBL/GenBank/DDBJ whole genome shotgun (WGS) entry which is preliminary data.</text>
</comment>
<protein>
    <submittedName>
        <fullName evidence="2">Uncharacterized protein</fullName>
    </submittedName>
</protein>
<gene>
    <name evidence="2" type="ORF">PoB_000248000</name>
</gene>
<feature type="region of interest" description="Disordered" evidence="1">
    <location>
        <begin position="76"/>
        <end position="97"/>
    </location>
</feature>
<feature type="compositionally biased region" description="Basic and acidic residues" evidence="1">
    <location>
        <begin position="77"/>
        <end position="88"/>
    </location>
</feature>
<name>A0AAV3XZ94_9GAST</name>
<evidence type="ECO:0000313" key="3">
    <source>
        <dbReference type="Proteomes" id="UP000735302"/>
    </source>
</evidence>
<dbReference type="AlphaFoldDB" id="A0AAV3XZ94"/>
<evidence type="ECO:0000313" key="2">
    <source>
        <dbReference type="EMBL" id="GFN75974.1"/>
    </source>
</evidence>
<evidence type="ECO:0000256" key="1">
    <source>
        <dbReference type="SAM" id="MobiDB-lite"/>
    </source>
</evidence>